<evidence type="ECO:0000313" key="2">
    <source>
        <dbReference type="Proteomes" id="UP000183567"/>
    </source>
</evidence>
<dbReference type="OrthoDB" id="2094832at2759"/>
<accession>A0A1J8PTS9</accession>
<evidence type="ECO:0000313" key="1">
    <source>
        <dbReference type="EMBL" id="OJA11895.1"/>
    </source>
</evidence>
<protein>
    <submittedName>
        <fullName evidence="1">Uncharacterized protein</fullName>
    </submittedName>
</protein>
<name>A0A1J8PTS9_9AGAM</name>
<organism evidence="1 2">
    <name type="scientific">Rhizopogon vesiculosus</name>
    <dbReference type="NCBI Taxonomy" id="180088"/>
    <lineage>
        <taxon>Eukaryota</taxon>
        <taxon>Fungi</taxon>
        <taxon>Dikarya</taxon>
        <taxon>Basidiomycota</taxon>
        <taxon>Agaricomycotina</taxon>
        <taxon>Agaricomycetes</taxon>
        <taxon>Agaricomycetidae</taxon>
        <taxon>Boletales</taxon>
        <taxon>Suillineae</taxon>
        <taxon>Rhizopogonaceae</taxon>
        <taxon>Rhizopogon</taxon>
    </lineage>
</organism>
<dbReference type="AlphaFoldDB" id="A0A1J8PTS9"/>
<proteinExistence type="predicted"/>
<dbReference type="Proteomes" id="UP000183567">
    <property type="component" value="Unassembled WGS sequence"/>
</dbReference>
<keyword evidence="2" id="KW-1185">Reference proteome</keyword>
<gene>
    <name evidence="1" type="ORF">AZE42_12380</name>
</gene>
<comment type="caution">
    <text evidence="1">The sequence shown here is derived from an EMBL/GenBank/DDBJ whole genome shotgun (WGS) entry which is preliminary data.</text>
</comment>
<sequence>MSKKEIGVDSRRAAADGFPMENIIASDINNGNTFPGPL</sequence>
<dbReference type="EMBL" id="LVVM01004881">
    <property type="protein sequence ID" value="OJA11895.1"/>
    <property type="molecule type" value="Genomic_DNA"/>
</dbReference>
<reference evidence="1 2" key="1">
    <citation type="submission" date="2016-03" db="EMBL/GenBank/DDBJ databases">
        <title>Comparative genomics of the ectomycorrhizal sister species Rhizopogon vinicolor and Rhizopogon vesiculosus (Basidiomycota: Boletales) reveals a divergence of the mating type B locus.</title>
        <authorList>
            <person name="Mujic A.B."/>
            <person name="Kuo A."/>
            <person name="Tritt A."/>
            <person name="Lipzen A."/>
            <person name="Chen C."/>
            <person name="Johnson J."/>
            <person name="Sharma A."/>
            <person name="Barry K."/>
            <person name="Grigoriev I.V."/>
            <person name="Spatafora J.W."/>
        </authorList>
    </citation>
    <scope>NUCLEOTIDE SEQUENCE [LARGE SCALE GENOMIC DNA]</scope>
    <source>
        <strain evidence="1 2">AM-OR11-056</strain>
    </source>
</reference>